<dbReference type="EC" id="1.1.1.169" evidence="2"/>
<dbReference type="SUPFAM" id="SSF51735">
    <property type="entry name" value="NAD(P)-binding Rossmann-fold domains"/>
    <property type="match status" value="1"/>
</dbReference>
<feature type="compositionally biased region" description="Basic and acidic residues" evidence="6">
    <location>
        <begin position="14"/>
        <end position="24"/>
    </location>
</feature>
<sequence length="545" mass="60679">MDSELEEGDALAAEAKRLEAEKDQPKKKRMQVGGQPGHLAGQTHQFEDTGFEYETQETEDPQKVEAESRRIYILGLGSIGKLVAHSIRGTENPPRVTLLMYRFNDIQAWKKGPKELRLGIQSSLNLNVQYEPRTGFDVEPAIPKFMLHGQEVSTAEFFAIRGSRISPERVDELVNRKTVEEPFAPNVADVDTGKVYQPIYNLIVTTKAGQTIGALLAIKHRLRPESTICLIQNGVGVIDEINEKVFPDEETRPHYLIGIASHGVNSPDLFSVNQAGFGSIAVGRLPPKPLPPPSVHNPPFPPPPIPPVEPLPPSSARIMQALTRSLPLACIQTNPTDLLQLQLEKLAINAVINPLTALFDCRNGSLLYNYSITRLMRLILAEVSLVIRSLPELRGVLNVAQRFSPERLETLATGTAGKTKYNVSSMLADVRHGNRTEVEYINGYIVKRGEELGIAAVVNFALVHAVKGRSNLVEREKSEYSPFVTEGEGSSRAAQWGEFDTEVEREGGTKKKWRNDVWEDGTRIREIDPREDEIRIRKDTTQDQV</sequence>
<dbReference type="OrthoDB" id="73846at2759"/>
<dbReference type="GO" id="GO:0050661">
    <property type="term" value="F:NADP binding"/>
    <property type="evidence" value="ECO:0007669"/>
    <property type="project" value="TreeGrafter"/>
</dbReference>
<dbReference type="InterPro" id="IPR050838">
    <property type="entry name" value="Ketopantoate_reductase"/>
</dbReference>
<evidence type="ECO:0000256" key="6">
    <source>
        <dbReference type="SAM" id="MobiDB-lite"/>
    </source>
</evidence>
<evidence type="ECO:0000313" key="9">
    <source>
        <dbReference type="EMBL" id="KAF1992327.1"/>
    </source>
</evidence>
<dbReference type="NCBIfam" id="TIGR00745">
    <property type="entry name" value="apbA_panE"/>
    <property type="match status" value="1"/>
</dbReference>
<dbReference type="InterPro" id="IPR003710">
    <property type="entry name" value="ApbA"/>
</dbReference>
<dbReference type="GO" id="GO:0015940">
    <property type="term" value="P:pantothenate biosynthetic process"/>
    <property type="evidence" value="ECO:0007669"/>
    <property type="project" value="InterPro"/>
</dbReference>
<evidence type="ECO:0000256" key="1">
    <source>
        <dbReference type="ARBA" id="ARBA00007870"/>
    </source>
</evidence>
<name>A0A6G1HGY4_9PEZI</name>
<dbReference type="GO" id="GO:0005739">
    <property type="term" value="C:mitochondrion"/>
    <property type="evidence" value="ECO:0007669"/>
    <property type="project" value="TreeGrafter"/>
</dbReference>
<gene>
    <name evidence="9" type="ORF">K402DRAFT_387989</name>
</gene>
<evidence type="ECO:0000256" key="5">
    <source>
        <dbReference type="ARBA" id="ARBA00032024"/>
    </source>
</evidence>
<dbReference type="InterPro" id="IPR013332">
    <property type="entry name" value="KPR_N"/>
</dbReference>
<evidence type="ECO:0000313" key="10">
    <source>
        <dbReference type="Proteomes" id="UP000800041"/>
    </source>
</evidence>
<evidence type="ECO:0000256" key="2">
    <source>
        <dbReference type="ARBA" id="ARBA00013014"/>
    </source>
</evidence>
<keyword evidence="4" id="KW-0560">Oxidoreductase</keyword>
<feature type="domain" description="Ketopantoate reductase N-terminal" evidence="7">
    <location>
        <begin position="183"/>
        <end position="286"/>
    </location>
</feature>
<comment type="similarity">
    <text evidence="1">Belongs to the ketopantoate reductase family.</text>
</comment>
<reference evidence="9" key="1">
    <citation type="journal article" date="2020" name="Stud. Mycol.">
        <title>101 Dothideomycetes genomes: a test case for predicting lifestyles and emergence of pathogens.</title>
        <authorList>
            <person name="Haridas S."/>
            <person name="Albert R."/>
            <person name="Binder M."/>
            <person name="Bloem J."/>
            <person name="Labutti K."/>
            <person name="Salamov A."/>
            <person name="Andreopoulos B."/>
            <person name="Baker S."/>
            <person name="Barry K."/>
            <person name="Bills G."/>
            <person name="Bluhm B."/>
            <person name="Cannon C."/>
            <person name="Castanera R."/>
            <person name="Culley D."/>
            <person name="Daum C."/>
            <person name="Ezra D."/>
            <person name="Gonzalez J."/>
            <person name="Henrissat B."/>
            <person name="Kuo A."/>
            <person name="Liang C."/>
            <person name="Lipzen A."/>
            <person name="Lutzoni F."/>
            <person name="Magnuson J."/>
            <person name="Mondo S."/>
            <person name="Nolan M."/>
            <person name="Ohm R."/>
            <person name="Pangilinan J."/>
            <person name="Park H.-J."/>
            <person name="Ramirez L."/>
            <person name="Alfaro M."/>
            <person name="Sun H."/>
            <person name="Tritt A."/>
            <person name="Yoshinaga Y."/>
            <person name="Zwiers L.-H."/>
            <person name="Turgeon B."/>
            <person name="Goodwin S."/>
            <person name="Spatafora J."/>
            <person name="Crous P."/>
            <person name="Grigoriev I."/>
        </authorList>
    </citation>
    <scope>NUCLEOTIDE SEQUENCE</scope>
    <source>
        <strain evidence="9">CBS 113979</strain>
    </source>
</reference>
<accession>A0A6G1HGY4</accession>
<dbReference type="AlphaFoldDB" id="A0A6G1HGY4"/>
<dbReference type="PANTHER" id="PTHR43765">
    <property type="entry name" value="2-DEHYDROPANTOATE 2-REDUCTASE-RELATED"/>
    <property type="match status" value="1"/>
</dbReference>
<dbReference type="SUPFAM" id="SSF48179">
    <property type="entry name" value="6-phosphogluconate dehydrogenase C-terminal domain-like"/>
    <property type="match status" value="1"/>
</dbReference>
<dbReference type="Pfam" id="PF02558">
    <property type="entry name" value="ApbA"/>
    <property type="match status" value="1"/>
</dbReference>
<evidence type="ECO:0000256" key="3">
    <source>
        <dbReference type="ARBA" id="ARBA00022857"/>
    </source>
</evidence>
<evidence type="ECO:0000256" key="4">
    <source>
        <dbReference type="ARBA" id="ARBA00023002"/>
    </source>
</evidence>
<dbReference type="InterPro" id="IPR013752">
    <property type="entry name" value="KPA_reductase"/>
</dbReference>
<keyword evidence="10" id="KW-1185">Reference proteome</keyword>
<dbReference type="PANTHER" id="PTHR43765:SF2">
    <property type="entry name" value="2-DEHYDROPANTOATE 2-REDUCTASE"/>
    <property type="match status" value="1"/>
</dbReference>
<protein>
    <recommendedName>
        <fullName evidence="2">2-dehydropantoate 2-reductase</fullName>
        <ecNumber evidence="2">1.1.1.169</ecNumber>
    </recommendedName>
    <alternativeName>
        <fullName evidence="5">Ketopantoate reductase</fullName>
    </alternativeName>
</protein>
<evidence type="ECO:0000259" key="7">
    <source>
        <dbReference type="Pfam" id="PF02558"/>
    </source>
</evidence>
<dbReference type="InterPro" id="IPR036291">
    <property type="entry name" value="NAD(P)-bd_dom_sf"/>
</dbReference>
<dbReference type="Gene3D" id="1.10.1040.10">
    <property type="entry name" value="N-(1-d-carboxylethyl)-l-norvaline Dehydrogenase, domain 2"/>
    <property type="match status" value="1"/>
</dbReference>
<evidence type="ECO:0000259" key="8">
    <source>
        <dbReference type="Pfam" id="PF08546"/>
    </source>
</evidence>
<dbReference type="Gene3D" id="3.40.50.720">
    <property type="entry name" value="NAD(P)-binding Rossmann-like Domain"/>
    <property type="match status" value="1"/>
</dbReference>
<feature type="region of interest" description="Disordered" evidence="6">
    <location>
        <begin position="1"/>
        <end position="44"/>
    </location>
</feature>
<keyword evidence="3" id="KW-0521">NADP</keyword>
<dbReference type="GO" id="GO:0008677">
    <property type="term" value="F:2-dehydropantoate 2-reductase activity"/>
    <property type="evidence" value="ECO:0007669"/>
    <property type="project" value="UniProtKB-EC"/>
</dbReference>
<proteinExistence type="inferred from homology"/>
<dbReference type="Proteomes" id="UP000800041">
    <property type="component" value="Unassembled WGS sequence"/>
</dbReference>
<dbReference type="InterPro" id="IPR008927">
    <property type="entry name" value="6-PGluconate_DH-like_C_sf"/>
</dbReference>
<organism evidence="9 10">
    <name type="scientific">Aulographum hederae CBS 113979</name>
    <dbReference type="NCBI Taxonomy" id="1176131"/>
    <lineage>
        <taxon>Eukaryota</taxon>
        <taxon>Fungi</taxon>
        <taxon>Dikarya</taxon>
        <taxon>Ascomycota</taxon>
        <taxon>Pezizomycotina</taxon>
        <taxon>Dothideomycetes</taxon>
        <taxon>Pleosporomycetidae</taxon>
        <taxon>Aulographales</taxon>
        <taxon>Aulographaceae</taxon>
    </lineage>
</organism>
<feature type="domain" description="Ketopantoate reductase C-terminal" evidence="8">
    <location>
        <begin position="337"/>
        <end position="468"/>
    </location>
</feature>
<dbReference type="EMBL" id="ML977137">
    <property type="protein sequence ID" value="KAF1992327.1"/>
    <property type="molecule type" value="Genomic_DNA"/>
</dbReference>
<dbReference type="Pfam" id="PF08546">
    <property type="entry name" value="ApbA_C"/>
    <property type="match status" value="1"/>
</dbReference>
<dbReference type="InterPro" id="IPR013328">
    <property type="entry name" value="6PGD_dom2"/>
</dbReference>